<evidence type="ECO:0000313" key="2">
    <source>
        <dbReference type="Proteomes" id="UP000828048"/>
    </source>
</evidence>
<dbReference type="EMBL" id="CM037156">
    <property type="protein sequence ID" value="KAH7836968.1"/>
    <property type="molecule type" value="Genomic_DNA"/>
</dbReference>
<name>A0ACB7X8I0_9ERIC</name>
<evidence type="ECO:0000313" key="1">
    <source>
        <dbReference type="EMBL" id="KAH7836968.1"/>
    </source>
</evidence>
<accession>A0ACB7X8I0</accession>
<dbReference type="Proteomes" id="UP000828048">
    <property type="component" value="Chromosome 6"/>
</dbReference>
<organism evidence="1 2">
    <name type="scientific">Vaccinium darrowii</name>
    <dbReference type="NCBI Taxonomy" id="229202"/>
    <lineage>
        <taxon>Eukaryota</taxon>
        <taxon>Viridiplantae</taxon>
        <taxon>Streptophyta</taxon>
        <taxon>Embryophyta</taxon>
        <taxon>Tracheophyta</taxon>
        <taxon>Spermatophyta</taxon>
        <taxon>Magnoliopsida</taxon>
        <taxon>eudicotyledons</taxon>
        <taxon>Gunneridae</taxon>
        <taxon>Pentapetalae</taxon>
        <taxon>asterids</taxon>
        <taxon>Ericales</taxon>
        <taxon>Ericaceae</taxon>
        <taxon>Vaccinioideae</taxon>
        <taxon>Vaccinieae</taxon>
        <taxon>Vaccinium</taxon>
    </lineage>
</organism>
<gene>
    <name evidence="1" type="ORF">Vadar_007957</name>
</gene>
<sequence length="701" mass="78281">MASLIKLKRTLSIQSCFPEAGSTPGSGQGTPPNNNIQTTRFCIHETPVDEEAYVVETMLSIEIPPRDSAKVLPLPPSGQHVSLLVADRANTAIATLPNGFQSEEVAFRPTPASQLTLPRKFLRVRTKANLNLTVYVPLYQAALKGDWEKANEFIRVYPSSLSARITKGRETALHIAAGAKQTNFVEELVKLMDAKDLELKNKFDNTALCFAAASGNTRIAEVMVKKNKNLPSVRCSKGVTALHMAALLGHRDMVWFLYSVTKNEDLTKEDLTGLLIASINSDLFDVALHILDHHHQMAIERDSNGETALHVLARKTSAFSCKSGLRIWLQFSKSSTYMLFRSRLLWLAEKVLGIKGVRGKKILDMQPLELLKGLWEQITWLDDAQIGSLLRSPSQPTFIAAEFGNFEFVFELLRSYPDLIWKVDDQSRSIFHIAVIHRQEKIFSLIYDIGAHKDLITAYKDAENTSMLHLAAKLAPANRLNMVSGAALQMQRELLWFKEVEKNVQPSYKEMRDTNGQTPRMLFTEEHKGLVKAGERWMKDTASSCMLVAALITTVVFAAIFTLPGGNKNDGTPVFLQSKPFIVFTVTDALALFSSVISILMFLSILTSRYAEEDFLETLPKRLIIGLATLFFSIASMLVAFTASFFIALRHQLTWVVIPVALTACVPVTLFAFLQFPLLADMIHSTYGSGIFTRREVDMLF</sequence>
<proteinExistence type="predicted"/>
<reference evidence="1 2" key="1">
    <citation type="journal article" date="2021" name="Hortic Res">
        <title>High-quality reference genome and annotation aids understanding of berry development for evergreen blueberry (Vaccinium darrowii).</title>
        <authorList>
            <person name="Yu J."/>
            <person name="Hulse-Kemp A.M."/>
            <person name="Babiker E."/>
            <person name="Staton M."/>
        </authorList>
    </citation>
    <scope>NUCLEOTIDE SEQUENCE [LARGE SCALE GENOMIC DNA]</scope>
    <source>
        <strain evidence="2">cv. NJ 8807/NJ 8810</strain>
        <tissue evidence="1">Young leaf</tissue>
    </source>
</reference>
<comment type="caution">
    <text evidence="1">The sequence shown here is derived from an EMBL/GenBank/DDBJ whole genome shotgun (WGS) entry which is preliminary data.</text>
</comment>
<keyword evidence="2" id="KW-1185">Reference proteome</keyword>
<protein>
    <submittedName>
        <fullName evidence="1">Uncharacterized protein</fullName>
    </submittedName>
</protein>